<gene>
    <name evidence="1" type="ORF">CLIB1444_08S04940</name>
</gene>
<proteinExistence type="predicted"/>
<reference evidence="1" key="1">
    <citation type="submission" date="2022-06" db="EMBL/GenBank/DDBJ databases">
        <authorList>
            <person name="Legras J.-L."/>
            <person name="Devillers H."/>
            <person name="Grondin C."/>
        </authorList>
    </citation>
    <scope>NUCLEOTIDE SEQUENCE</scope>
    <source>
        <strain evidence="1">CLIB 1444</strain>
    </source>
</reference>
<evidence type="ECO:0000313" key="1">
    <source>
        <dbReference type="EMBL" id="CAH6722237.1"/>
    </source>
</evidence>
<name>A0ACA9YAZ4_9ASCO</name>
<organism evidence="1 2">
    <name type="scientific">[Candida] jaroonii</name>
    <dbReference type="NCBI Taxonomy" id="467808"/>
    <lineage>
        <taxon>Eukaryota</taxon>
        <taxon>Fungi</taxon>
        <taxon>Dikarya</taxon>
        <taxon>Ascomycota</taxon>
        <taxon>Saccharomycotina</taxon>
        <taxon>Pichiomycetes</taxon>
        <taxon>Debaryomycetaceae</taxon>
        <taxon>Yamadazyma</taxon>
    </lineage>
</organism>
<dbReference type="EMBL" id="CALSDN010000008">
    <property type="protein sequence ID" value="CAH6722237.1"/>
    <property type="molecule type" value="Genomic_DNA"/>
</dbReference>
<evidence type="ECO:0000313" key="2">
    <source>
        <dbReference type="Proteomes" id="UP001152531"/>
    </source>
</evidence>
<dbReference type="Proteomes" id="UP001152531">
    <property type="component" value="Unassembled WGS sequence"/>
</dbReference>
<accession>A0ACA9YAZ4</accession>
<comment type="caution">
    <text evidence="1">The sequence shown here is derived from an EMBL/GenBank/DDBJ whole genome shotgun (WGS) entry which is preliminary data.</text>
</comment>
<keyword evidence="2" id="KW-1185">Reference proteome</keyword>
<sequence>MSNHPYRQRVPQSGGNNSGTSSPSTSQYVSPMILSPNQSPQINPNQDSHMDSINTQSTPYPMNNAIPSHVQGYPQNVHRNQGSQGSIPHDLLHDNRQFNASPSSNHVPYPSQNDGYTNTGTPPPIFNNPTTHTMPITNVTSPQAHSLSATSSVTNFQLPPNNNDDDLAKSGSNLVLSKPHHHDRSVSSTSSFQNDSTVDFNQSLLTQYLGDNSSNLMPRIKTIELYRKNAQKSNDPTVLFQYAQYMLQTALLVDKDGSQSGNSPLPSSVENSPARGPQDSSPHFKKSHNKSKSTQSFDLSNISEDSVDDKRLKKSLLKEAAIYLKKLSDKGYTEAQYLLGDAYSSGAIGKVDNKESFVLFQSAAKHGHVESAYRTSYCYEEGLGTGRDARKAVDYLKMAASKNHPAAMYKLGVYSFHGRMGLGHDVNTKKMGIKWLERASSIANELIAAAPFELGKIYFEGFKDILIQDKKYALELYSQAAALGHIESSAILGHHYEVGEIVPQDSNLSIHYYTQAALGGDPGSMLAMCAWYLVGSDPYLPKDENESFEWAKRAAMCDLPKGQFALANFYDKGIGCVKNPTEAQKWYIKAAENGDEKALTRISDKELVTKLSKKVKKNKVITKKDSHDKDCVIV</sequence>
<protein>
    <submittedName>
        <fullName evidence="1">Chitin synthase regulator Skt5p</fullName>
    </submittedName>
</protein>